<dbReference type="RefSeq" id="WP_133343607.1">
    <property type="nucleotide sequence ID" value="NZ_SMZO01000037.1"/>
</dbReference>
<dbReference type="AlphaFoldDB" id="A0A4V3BB59"/>
<dbReference type="EMBL" id="SMZO01000037">
    <property type="protein sequence ID" value="TDL85859.1"/>
    <property type="molecule type" value="Genomic_DNA"/>
</dbReference>
<organism evidence="1 2">
    <name type="scientific">Meridianimarinicoccus aquatilis</name>
    <dbReference type="NCBI Taxonomy" id="2552766"/>
    <lineage>
        <taxon>Bacteria</taxon>
        <taxon>Pseudomonadati</taxon>
        <taxon>Pseudomonadota</taxon>
        <taxon>Alphaproteobacteria</taxon>
        <taxon>Rhodobacterales</taxon>
        <taxon>Paracoccaceae</taxon>
        <taxon>Meridianimarinicoccus</taxon>
    </lineage>
</organism>
<gene>
    <name evidence="1" type="ORF">E2L05_14425</name>
</gene>
<sequence length="166" mass="16929">MATLEAPCAPYTLADITLGPLKVSEETDPSGTLSLTLPVNSGINTLSVEIEGQTLQAALPSSPSSTTDPTAVIWPDGERWGKPGAALAESGPDVMAYPLGFPSGSALIDLLSGPSVAYIEAIESTQTCGKVLRASIIQGGSVRPLQVSMPPCGTALGQTLRIPLGN</sequence>
<comment type="caution">
    <text evidence="1">The sequence shown here is derived from an EMBL/GenBank/DDBJ whole genome shotgun (WGS) entry which is preliminary data.</text>
</comment>
<reference evidence="1 2" key="1">
    <citation type="submission" date="2019-03" db="EMBL/GenBank/DDBJ databases">
        <title>Rhodobacteraceae bacterium SM1902, a new member of the family Rhodobacteraceae isolated from Yantai.</title>
        <authorList>
            <person name="Sun Y."/>
        </authorList>
    </citation>
    <scope>NUCLEOTIDE SEQUENCE [LARGE SCALE GENOMIC DNA]</scope>
    <source>
        <strain evidence="1 2">SM1902</strain>
    </source>
</reference>
<keyword evidence="2" id="KW-1185">Reference proteome</keyword>
<protein>
    <submittedName>
        <fullName evidence="1">Uncharacterized protein</fullName>
    </submittedName>
</protein>
<dbReference type="Proteomes" id="UP000294562">
    <property type="component" value="Unassembled WGS sequence"/>
</dbReference>
<evidence type="ECO:0000313" key="2">
    <source>
        <dbReference type="Proteomes" id="UP000294562"/>
    </source>
</evidence>
<accession>A0A4V3BB59</accession>
<dbReference type="OrthoDB" id="7956241at2"/>
<proteinExistence type="predicted"/>
<evidence type="ECO:0000313" key="1">
    <source>
        <dbReference type="EMBL" id="TDL85859.1"/>
    </source>
</evidence>
<name>A0A4V3BB59_9RHOB</name>